<feature type="domain" description="Inosine/uridine-preferring nucleoside hydrolase" evidence="3">
    <location>
        <begin position="5"/>
        <end position="328"/>
    </location>
</feature>
<keyword evidence="5" id="KW-1185">Reference proteome</keyword>
<keyword evidence="2" id="KW-0326">Glycosidase</keyword>
<proteinExistence type="predicted"/>
<sequence>MTVPLIVDVDTGIDDSLALLYLLASEDAEVLGIASTAGNVPVNQVAANNLAWLDLCRAGDVEVSLGAQVPLVAPLMTTEDTHGPQGIGYAELMVSTRPLSDRDATTMWVELVRSRPGEITGLVTGPLTNLALAIRRDPELPRLLKRLVLMGGAFQHQGNTTPTSEWNIAVDPEAAAEVFAAFSGLPPERHPIVCALDITETVEMTPEHIRRLAERAGSVPAESISSSDAPGVRSIASNPIVRHFSDAVRFYLEFHRDHDQGFLAHMHDPFAAAVALDADIATYRHATVDVELVGTLTRGTTVADWRGMWGKAPNAAIAMHTDPEAFFDRLIERVGALAARLYPAVSAGGGDSGIEGVE</sequence>
<dbReference type="EMBL" id="JAWLKE010000001">
    <property type="protein sequence ID" value="MDV6229575.1"/>
    <property type="molecule type" value="Genomic_DNA"/>
</dbReference>
<evidence type="ECO:0000256" key="1">
    <source>
        <dbReference type="ARBA" id="ARBA00022801"/>
    </source>
</evidence>
<gene>
    <name evidence="4" type="ORF">R3P95_03380</name>
</gene>
<dbReference type="RefSeq" id="WP_149405808.1">
    <property type="nucleotide sequence ID" value="NZ_JAWLKE010000001.1"/>
</dbReference>
<dbReference type="PANTHER" id="PTHR12304:SF4">
    <property type="entry name" value="URIDINE NUCLEOSIDASE"/>
    <property type="match status" value="1"/>
</dbReference>
<protein>
    <submittedName>
        <fullName evidence="4">Nucleoside hydrolase</fullName>
    </submittedName>
</protein>
<dbReference type="Proteomes" id="UP001185899">
    <property type="component" value="Unassembled WGS sequence"/>
</dbReference>
<dbReference type="PANTHER" id="PTHR12304">
    <property type="entry name" value="INOSINE-URIDINE PREFERRING NUCLEOSIDE HYDROLASE"/>
    <property type="match status" value="1"/>
</dbReference>
<dbReference type="GO" id="GO:0016787">
    <property type="term" value="F:hydrolase activity"/>
    <property type="evidence" value="ECO:0007669"/>
    <property type="project" value="UniProtKB-KW"/>
</dbReference>
<evidence type="ECO:0000259" key="3">
    <source>
        <dbReference type="Pfam" id="PF01156"/>
    </source>
</evidence>
<dbReference type="SUPFAM" id="SSF53590">
    <property type="entry name" value="Nucleoside hydrolase"/>
    <property type="match status" value="1"/>
</dbReference>
<dbReference type="InterPro" id="IPR036452">
    <property type="entry name" value="Ribo_hydro-like"/>
</dbReference>
<reference evidence="4 5" key="1">
    <citation type="submission" date="2023-10" db="EMBL/GenBank/DDBJ databases">
        <title>Development of a sustainable strategy for remediation of hydrocarbon-contaminated territories based on the waste exchange concept.</title>
        <authorList>
            <person name="Krivoruchko A."/>
        </authorList>
    </citation>
    <scope>NUCLEOTIDE SEQUENCE [LARGE SCALE GENOMIC DNA]</scope>
    <source>
        <strain evidence="4 5">IEGM 1322</strain>
    </source>
</reference>
<evidence type="ECO:0000313" key="5">
    <source>
        <dbReference type="Proteomes" id="UP001185899"/>
    </source>
</evidence>
<comment type="caution">
    <text evidence="4">The sequence shown here is derived from an EMBL/GenBank/DDBJ whole genome shotgun (WGS) entry which is preliminary data.</text>
</comment>
<evidence type="ECO:0000313" key="4">
    <source>
        <dbReference type="EMBL" id="MDV6229575.1"/>
    </source>
</evidence>
<dbReference type="InterPro" id="IPR001910">
    <property type="entry name" value="Inosine/uridine_hydrolase_dom"/>
</dbReference>
<organism evidence="4 5">
    <name type="scientific">Rhodococcus cercidiphylli</name>
    <dbReference type="NCBI Taxonomy" id="489916"/>
    <lineage>
        <taxon>Bacteria</taxon>
        <taxon>Bacillati</taxon>
        <taxon>Actinomycetota</taxon>
        <taxon>Actinomycetes</taxon>
        <taxon>Mycobacteriales</taxon>
        <taxon>Nocardiaceae</taxon>
        <taxon>Rhodococcus</taxon>
    </lineage>
</organism>
<dbReference type="InterPro" id="IPR023186">
    <property type="entry name" value="IUNH"/>
</dbReference>
<evidence type="ECO:0000256" key="2">
    <source>
        <dbReference type="ARBA" id="ARBA00023295"/>
    </source>
</evidence>
<name>A0ABU4ATK9_9NOCA</name>
<dbReference type="Gene3D" id="3.90.245.10">
    <property type="entry name" value="Ribonucleoside hydrolase-like"/>
    <property type="match status" value="1"/>
</dbReference>
<keyword evidence="1 4" id="KW-0378">Hydrolase</keyword>
<dbReference type="Pfam" id="PF01156">
    <property type="entry name" value="IU_nuc_hydro"/>
    <property type="match status" value="1"/>
</dbReference>
<accession>A0ABU4ATK9</accession>